<evidence type="ECO:0000313" key="2">
    <source>
        <dbReference type="Proteomes" id="UP000832072"/>
    </source>
</evidence>
<organism evidence="1 2">
    <name type="scientific">Cronobacter phage LPCS28</name>
    <dbReference type="NCBI Taxonomy" id="2924885"/>
    <lineage>
        <taxon>Viruses</taxon>
        <taxon>Duplodnaviria</taxon>
        <taxon>Heunggongvirae</taxon>
        <taxon>Uroviricota</taxon>
        <taxon>Caudoviricetes</taxon>
        <taxon>Pantevenvirales</taxon>
        <taxon>Straboviridae</taxon>
        <taxon>Nanhuvirus</taxon>
        <taxon>Nanhuvirus LPCS28</taxon>
    </lineage>
</organism>
<keyword evidence="2" id="KW-1185">Reference proteome</keyword>
<sequence>MKIGDYVRVNSPNSKNHGKDGRVTKYQACGIVTVKMLHNGSYINIKRYHLIQHPLVLWMRKADGALGTMPATNKFISSLGGQVVYPANINMFVPFFFKVGERVRLMHNSVGYTGDVIEVSIQHSRVRVRFVSRSGGVMDVWRNMKDLTLAKDTDIPEKEAKTIELKTVKVGADVKSVQTISTETETEFLLTIKKKYSQDVKVFDSKESMKEYLDKILNPDTVMTLSYREITKTYGESKSIKMKTVTTFEL</sequence>
<evidence type="ECO:0000313" key="1">
    <source>
        <dbReference type="EMBL" id="UNY46963.1"/>
    </source>
</evidence>
<accession>A0AAE9G950</accession>
<gene>
    <name evidence="1" type="ORF">EHEKIMEA_00080</name>
</gene>
<dbReference type="EMBL" id="OM638103">
    <property type="protein sequence ID" value="UNY46963.1"/>
    <property type="molecule type" value="Genomic_DNA"/>
</dbReference>
<protein>
    <submittedName>
        <fullName evidence="1">Uncharacterized protein</fullName>
    </submittedName>
</protein>
<name>A0AAE9G950_9CAUD</name>
<dbReference type="Proteomes" id="UP000832072">
    <property type="component" value="Segment"/>
</dbReference>
<reference evidence="1 2" key="1">
    <citation type="submission" date="2022-02" db="EMBL/GenBank/DDBJ databases">
        <authorList>
            <person name="Tian F."/>
            <person name="Li J."/>
            <person name="Li F."/>
            <person name="Tong Y."/>
        </authorList>
    </citation>
    <scope>NUCLEOTIDE SEQUENCE [LARGE SCALE GENOMIC DNA]</scope>
</reference>
<proteinExistence type="predicted"/>